<dbReference type="Proteomes" id="UP000324748">
    <property type="component" value="Unassembled WGS sequence"/>
</dbReference>
<evidence type="ECO:0000256" key="1">
    <source>
        <dbReference type="SAM" id="MobiDB-lite"/>
    </source>
</evidence>
<feature type="compositionally biased region" description="Polar residues" evidence="1">
    <location>
        <begin position="172"/>
        <end position="184"/>
    </location>
</feature>
<accession>A0A5B0MMY8</accession>
<name>A0A5B0MMY8_PUCGR</name>
<feature type="compositionally biased region" description="Basic and acidic residues" evidence="1">
    <location>
        <begin position="189"/>
        <end position="198"/>
    </location>
</feature>
<feature type="compositionally biased region" description="Low complexity" evidence="1">
    <location>
        <begin position="156"/>
        <end position="171"/>
    </location>
</feature>
<evidence type="ECO:0000313" key="3">
    <source>
        <dbReference type="Proteomes" id="UP000324748"/>
    </source>
</evidence>
<sequence>MLLKPSKPSEDKAYRGLVYHDEWTQTHSSWTNNHRSFYITLRDVYDKRIFAEKLLTHKANCNAISDVYGFMTAFRYDMQIRMNTFAHRIASKDGAAIPDITVKQEVVVEQCYSVVRSHGETAWKDNYYAPGGSHAAYDPDTGCKKPELSRSSSAPNNNNNGRQNPHINRNNYNTYGQHNNSFAFGQNNHQERRRENNRGRYGGNMTSGSHGYNFYNNYDSGHQHQSHHLNTNSYNYDNGSSNYGGDGGGDGRKRFRSSGKGDAGEKQSAGGAPSGSKP</sequence>
<proteinExistence type="predicted"/>
<keyword evidence="3" id="KW-1185">Reference proteome</keyword>
<feature type="region of interest" description="Disordered" evidence="1">
    <location>
        <begin position="138"/>
        <end position="278"/>
    </location>
</feature>
<evidence type="ECO:0000313" key="2">
    <source>
        <dbReference type="EMBL" id="KAA1078285.1"/>
    </source>
</evidence>
<protein>
    <submittedName>
        <fullName evidence="2">Uncharacterized protein</fullName>
    </submittedName>
</protein>
<feature type="compositionally biased region" description="Low complexity" evidence="1">
    <location>
        <begin position="232"/>
        <end position="241"/>
    </location>
</feature>
<reference evidence="2 3" key="1">
    <citation type="submission" date="2019-05" db="EMBL/GenBank/DDBJ databases">
        <title>Emergence of the Ug99 lineage of the wheat stem rust pathogen through somatic hybridization.</title>
        <authorList>
            <person name="Li F."/>
            <person name="Upadhyaya N.M."/>
            <person name="Sperschneider J."/>
            <person name="Matny O."/>
            <person name="Nguyen-Phuc H."/>
            <person name="Mago R."/>
            <person name="Raley C."/>
            <person name="Miller M.E."/>
            <person name="Silverstein K.A.T."/>
            <person name="Henningsen E."/>
            <person name="Hirsch C.D."/>
            <person name="Visser B."/>
            <person name="Pretorius Z.A."/>
            <person name="Steffenson B.J."/>
            <person name="Schwessinger B."/>
            <person name="Dodds P.N."/>
            <person name="Figueroa M."/>
        </authorList>
    </citation>
    <scope>NUCLEOTIDE SEQUENCE [LARGE SCALE GENOMIC DNA]</scope>
    <source>
        <strain evidence="2">21-0</strain>
    </source>
</reference>
<gene>
    <name evidence="2" type="ORF">PGT21_032639</name>
</gene>
<comment type="caution">
    <text evidence="2">The sequence shown here is derived from an EMBL/GenBank/DDBJ whole genome shotgun (WGS) entry which is preliminary data.</text>
</comment>
<dbReference type="AlphaFoldDB" id="A0A5B0MMY8"/>
<organism evidence="2 3">
    <name type="scientific">Puccinia graminis f. sp. tritici</name>
    <dbReference type="NCBI Taxonomy" id="56615"/>
    <lineage>
        <taxon>Eukaryota</taxon>
        <taxon>Fungi</taxon>
        <taxon>Dikarya</taxon>
        <taxon>Basidiomycota</taxon>
        <taxon>Pucciniomycotina</taxon>
        <taxon>Pucciniomycetes</taxon>
        <taxon>Pucciniales</taxon>
        <taxon>Pucciniaceae</taxon>
        <taxon>Puccinia</taxon>
    </lineage>
</organism>
<dbReference type="EMBL" id="VSWC01000144">
    <property type="protein sequence ID" value="KAA1078285.1"/>
    <property type="molecule type" value="Genomic_DNA"/>
</dbReference>
<dbReference type="OrthoDB" id="2515405at2759"/>
<feature type="compositionally biased region" description="Polar residues" evidence="1">
    <location>
        <begin position="206"/>
        <end position="220"/>
    </location>
</feature>